<keyword evidence="1" id="KW-0813">Transport</keyword>
<dbReference type="PROSITE" id="PS50893">
    <property type="entry name" value="ABC_TRANSPORTER_2"/>
    <property type="match status" value="1"/>
</dbReference>
<dbReference type="Pfam" id="PF00005">
    <property type="entry name" value="ABC_tran"/>
    <property type="match status" value="1"/>
</dbReference>
<evidence type="ECO:0000259" key="4">
    <source>
        <dbReference type="PROSITE" id="PS50893"/>
    </source>
</evidence>
<dbReference type="EMBL" id="BAAATD010000003">
    <property type="protein sequence ID" value="GAA2595243.1"/>
    <property type="molecule type" value="Genomic_DNA"/>
</dbReference>
<evidence type="ECO:0000256" key="3">
    <source>
        <dbReference type="ARBA" id="ARBA00022840"/>
    </source>
</evidence>
<dbReference type="Proteomes" id="UP001501509">
    <property type="component" value="Unassembled WGS sequence"/>
</dbReference>
<proteinExistence type="predicted"/>
<evidence type="ECO:0000313" key="6">
    <source>
        <dbReference type="Proteomes" id="UP001501509"/>
    </source>
</evidence>
<keyword evidence="3 5" id="KW-0067">ATP-binding</keyword>
<dbReference type="SUPFAM" id="SSF52540">
    <property type="entry name" value="P-loop containing nucleoside triphosphate hydrolases"/>
    <property type="match status" value="1"/>
</dbReference>
<keyword evidence="2" id="KW-0547">Nucleotide-binding</keyword>
<reference evidence="5 6" key="1">
    <citation type="journal article" date="2019" name="Int. J. Syst. Evol. Microbiol.">
        <title>The Global Catalogue of Microorganisms (GCM) 10K type strain sequencing project: providing services to taxonomists for standard genome sequencing and annotation.</title>
        <authorList>
            <consortium name="The Broad Institute Genomics Platform"/>
            <consortium name="The Broad Institute Genome Sequencing Center for Infectious Disease"/>
            <person name="Wu L."/>
            <person name="Ma J."/>
        </authorList>
    </citation>
    <scope>NUCLEOTIDE SEQUENCE [LARGE SCALE GENOMIC DNA]</scope>
    <source>
        <strain evidence="5 6">JCM 6833</strain>
    </source>
</reference>
<dbReference type="RefSeq" id="WP_344541412.1">
    <property type="nucleotide sequence ID" value="NZ_BAAATD010000003.1"/>
</dbReference>
<organism evidence="5 6">
    <name type="scientific">Actinomadura fulvescens</name>
    <dbReference type="NCBI Taxonomy" id="46160"/>
    <lineage>
        <taxon>Bacteria</taxon>
        <taxon>Bacillati</taxon>
        <taxon>Actinomycetota</taxon>
        <taxon>Actinomycetes</taxon>
        <taxon>Streptosporangiales</taxon>
        <taxon>Thermomonosporaceae</taxon>
        <taxon>Actinomadura</taxon>
    </lineage>
</organism>
<accession>A0ABN3PNR6</accession>
<dbReference type="InterPro" id="IPR003593">
    <property type="entry name" value="AAA+_ATPase"/>
</dbReference>
<dbReference type="GO" id="GO:0005524">
    <property type="term" value="F:ATP binding"/>
    <property type="evidence" value="ECO:0007669"/>
    <property type="project" value="UniProtKB-KW"/>
</dbReference>
<protein>
    <submittedName>
        <fullName evidence="5">High-affinity branched-chain amino acid ABC transporter ATP-binding protein LivG</fullName>
    </submittedName>
</protein>
<dbReference type="InterPro" id="IPR003439">
    <property type="entry name" value="ABC_transporter-like_ATP-bd"/>
</dbReference>
<comment type="caution">
    <text evidence="5">The sequence shown here is derived from an EMBL/GenBank/DDBJ whole genome shotgun (WGS) entry which is preliminary data.</text>
</comment>
<name>A0ABN3PNR6_9ACTN</name>
<dbReference type="InterPro" id="IPR051120">
    <property type="entry name" value="ABC_AA/LPS_Transport"/>
</dbReference>
<evidence type="ECO:0000313" key="5">
    <source>
        <dbReference type="EMBL" id="GAA2595243.1"/>
    </source>
</evidence>
<dbReference type="Gene3D" id="3.40.50.300">
    <property type="entry name" value="P-loop containing nucleotide triphosphate hydrolases"/>
    <property type="match status" value="1"/>
</dbReference>
<gene>
    <name evidence="5" type="primary">livG</name>
    <name evidence="5" type="ORF">GCM10010411_30710</name>
</gene>
<evidence type="ECO:0000256" key="1">
    <source>
        <dbReference type="ARBA" id="ARBA00022448"/>
    </source>
</evidence>
<dbReference type="SMART" id="SM00382">
    <property type="entry name" value="AAA"/>
    <property type="match status" value="1"/>
</dbReference>
<dbReference type="InterPro" id="IPR027417">
    <property type="entry name" value="P-loop_NTPase"/>
</dbReference>
<keyword evidence="6" id="KW-1185">Reference proteome</keyword>
<dbReference type="PANTHER" id="PTHR45772">
    <property type="entry name" value="CONSERVED COMPONENT OF ABC TRANSPORTER FOR NATURAL AMINO ACIDS-RELATED"/>
    <property type="match status" value="1"/>
</dbReference>
<evidence type="ECO:0000256" key="2">
    <source>
        <dbReference type="ARBA" id="ARBA00022741"/>
    </source>
</evidence>
<feature type="domain" description="ABC transporter" evidence="4">
    <location>
        <begin position="7"/>
        <end position="246"/>
    </location>
</feature>
<sequence>MPNDEGLRATGVTVRLGGLTAVDGVGLEAPPGTVTGLVGTGGAGKTTLLDVITGLRRPAVGTVHLDGADLTSCAAHERARHGMARTFQRPEAFGSLTVQENVLVAAELHTARQRRRRDARRSAAILADSLLERVGITAYAGRRAGTVPMGVARLMELARALAAEPRLLLLDEPWAGLPVPTARSLECLLRDLAAEGLAVLFTENDLDLVMGVCDVLYVLDAGKVISHGPPARVRSDPRVRRLRPGRAERLS</sequence>